<dbReference type="CDD" id="cd20335">
    <property type="entry name" value="BRcat_RBR"/>
    <property type="match status" value="1"/>
</dbReference>
<dbReference type="EMBL" id="CP002116">
    <property type="protein sequence ID" value="ADK81231.1"/>
    <property type="molecule type" value="Genomic_DNA"/>
</dbReference>
<dbReference type="STRING" id="573413.Spirs_2111"/>
<dbReference type="RefSeq" id="WP_013254695.1">
    <property type="nucleotide sequence ID" value="NC_014364.1"/>
</dbReference>
<evidence type="ECO:0000313" key="2">
    <source>
        <dbReference type="EMBL" id="ADK81231.1"/>
    </source>
</evidence>
<keyword evidence="3" id="KW-1185">Reference proteome</keyword>
<gene>
    <name evidence="2" type="ordered locus">Spirs_2111</name>
</gene>
<dbReference type="OrthoDB" id="3174166at2"/>
<feature type="transmembrane region" description="Helical" evidence="1">
    <location>
        <begin position="27"/>
        <end position="59"/>
    </location>
</feature>
<dbReference type="eggNOG" id="COG4416">
    <property type="taxonomic scope" value="Bacteria"/>
</dbReference>
<organism evidence="2 3">
    <name type="scientific">Sediminispirochaeta smaragdinae (strain DSM 11293 / JCM 15392 / SEBR 4228)</name>
    <name type="common">Spirochaeta smaragdinae</name>
    <dbReference type="NCBI Taxonomy" id="573413"/>
    <lineage>
        <taxon>Bacteria</taxon>
        <taxon>Pseudomonadati</taxon>
        <taxon>Spirochaetota</taxon>
        <taxon>Spirochaetia</taxon>
        <taxon>Spirochaetales</taxon>
        <taxon>Spirochaetaceae</taxon>
        <taxon>Sediminispirochaeta</taxon>
    </lineage>
</organism>
<dbReference type="KEGG" id="ssm:Spirs_2111"/>
<sequence length="138" mass="16350">MKKIDFGEKITQFMSGRYGMDQLNKSLIGIAFILIILETFITSQVLNVTGVMVMFYTIYRTYSRDLSKRARENEKFMKLVKPVRRSFSLLKLRIREGRTHRFRTCPNCKVVIRTSKKRGTRILVCPRCKTKFKTHIYL</sequence>
<keyword evidence="1" id="KW-1133">Transmembrane helix</keyword>
<reference evidence="2 3" key="1">
    <citation type="journal article" date="2010" name="Stand. Genomic Sci.">
        <title>Complete genome sequence of Spirochaeta smaragdinae type strain (SEBR 4228).</title>
        <authorList>
            <person name="Mavromatis K."/>
            <person name="Yasawong M."/>
            <person name="Chertkov O."/>
            <person name="Lapidus A."/>
            <person name="Lucas S."/>
            <person name="Nolan M."/>
            <person name="Del Rio T.G."/>
            <person name="Tice H."/>
            <person name="Cheng J.F."/>
            <person name="Pitluck S."/>
            <person name="Liolios K."/>
            <person name="Ivanova N."/>
            <person name="Tapia R."/>
            <person name="Han C."/>
            <person name="Bruce D."/>
            <person name="Goodwin L."/>
            <person name="Pati A."/>
            <person name="Chen A."/>
            <person name="Palaniappan K."/>
            <person name="Land M."/>
            <person name="Hauser L."/>
            <person name="Chang Y.J."/>
            <person name="Jeffries C.D."/>
            <person name="Detter J.C."/>
            <person name="Rohde M."/>
            <person name="Brambilla E."/>
            <person name="Spring S."/>
            <person name="Goker M."/>
            <person name="Sikorski J."/>
            <person name="Woyke T."/>
            <person name="Bristow J."/>
            <person name="Eisen J.A."/>
            <person name="Markowitz V."/>
            <person name="Hugenholtz P."/>
            <person name="Klenk H.P."/>
            <person name="Kyrpides N.C."/>
        </authorList>
    </citation>
    <scope>NUCLEOTIDE SEQUENCE [LARGE SCALE GENOMIC DNA]</scope>
    <source>
        <strain evidence="3">DSM 11293 / JCM 15392 / SEBR 4228</strain>
    </source>
</reference>
<dbReference type="HOGENOM" id="CLU_133627_0_0_12"/>
<accession>E1R345</accession>
<evidence type="ECO:0000256" key="1">
    <source>
        <dbReference type="SAM" id="Phobius"/>
    </source>
</evidence>
<keyword evidence="1" id="KW-0812">Transmembrane</keyword>
<dbReference type="Proteomes" id="UP000002318">
    <property type="component" value="Chromosome"/>
</dbReference>
<dbReference type="AlphaFoldDB" id="E1R345"/>
<evidence type="ECO:0000313" key="3">
    <source>
        <dbReference type="Proteomes" id="UP000002318"/>
    </source>
</evidence>
<name>E1R345_SEDSS</name>
<protein>
    <submittedName>
        <fullName evidence="2">Zn-finger containing protein</fullName>
    </submittedName>
</protein>
<keyword evidence="1" id="KW-0472">Membrane</keyword>
<proteinExistence type="predicted"/>